<keyword evidence="3" id="KW-1185">Reference proteome</keyword>
<proteinExistence type="predicted"/>
<feature type="region of interest" description="Disordered" evidence="1">
    <location>
        <begin position="48"/>
        <end position="128"/>
    </location>
</feature>
<gene>
    <name evidence="2" type="ORF">L227DRAFT_598435</name>
</gene>
<name>A0A5C2SP69_9APHY</name>
<dbReference type="OrthoDB" id="2500073at2759"/>
<feature type="region of interest" description="Disordered" evidence="1">
    <location>
        <begin position="1"/>
        <end position="36"/>
    </location>
</feature>
<dbReference type="EMBL" id="ML122253">
    <property type="protein sequence ID" value="RPD65104.1"/>
    <property type="molecule type" value="Genomic_DNA"/>
</dbReference>
<evidence type="ECO:0000313" key="2">
    <source>
        <dbReference type="EMBL" id="RPD65104.1"/>
    </source>
</evidence>
<feature type="compositionally biased region" description="Polar residues" evidence="1">
    <location>
        <begin position="106"/>
        <end position="128"/>
    </location>
</feature>
<accession>A0A5C2SP69</accession>
<evidence type="ECO:0000313" key="3">
    <source>
        <dbReference type="Proteomes" id="UP000313359"/>
    </source>
</evidence>
<sequence length="128" mass="13791">MSGVQPPAENSEYPEQKHAGAVGFGPEYGKGASTGDKFAGMKEEVKGKILHKPDLVEHGRELRSGVVKKKQMEDDDSNPFQSAQDSQDEDQKTDAHQEVRAATTAPAGTQEGQRQAQGQNTDNVAVIE</sequence>
<evidence type="ECO:0000256" key="1">
    <source>
        <dbReference type="SAM" id="MobiDB-lite"/>
    </source>
</evidence>
<organism evidence="2 3">
    <name type="scientific">Lentinus tigrinus ALCF2SS1-6</name>
    <dbReference type="NCBI Taxonomy" id="1328759"/>
    <lineage>
        <taxon>Eukaryota</taxon>
        <taxon>Fungi</taxon>
        <taxon>Dikarya</taxon>
        <taxon>Basidiomycota</taxon>
        <taxon>Agaricomycotina</taxon>
        <taxon>Agaricomycetes</taxon>
        <taxon>Polyporales</taxon>
        <taxon>Polyporaceae</taxon>
        <taxon>Lentinus</taxon>
    </lineage>
</organism>
<dbReference type="Proteomes" id="UP000313359">
    <property type="component" value="Unassembled WGS sequence"/>
</dbReference>
<reference evidence="2" key="1">
    <citation type="journal article" date="2018" name="Genome Biol. Evol.">
        <title>Genomics and development of Lentinus tigrinus, a white-rot wood-decaying mushroom with dimorphic fruiting bodies.</title>
        <authorList>
            <person name="Wu B."/>
            <person name="Xu Z."/>
            <person name="Knudson A."/>
            <person name="Carlson A."/>
            <person name="Chen N."/>
            <person name="Kovaka S."/>
            <person name="LaButti K."/>
            <person name="Lipzen A."/>
            <person name="Pennachio C."/>
            <person name="Riley R."/>
            <person name="Schakwitz W."/>
            <person name="Umezawa K."/>
            <person name="Ohm R.A."/>
            <person name="Grigoriev I.V."/>
            <person name="Nagy L.G."/>
            <person name="Gibbons J."/>
            <person name="Hibbett D."/>
        </authorList>
    </citation>
    <scope>NUCLEOTIDE SEQUENCE [LARGE SCALE GENOMIC DNA]</scope>
    <source>
        <strain evidence="2">ALCF2SS1-6</strain>
    </source>
</reference>
<dbReference type="STRING" id="1328759.A0A5C2SP69"/>
<dbReference type="AlphaFoldDB" id="A0A5C2SP69"/>
<feature type="compositionally biased region" description="Basic and acidic residues" evidence="1">
    <location>
        <begin position="89"/>
        <end position="99"/>
    </location>
</feature>
<protein>
    <submittedName>
        <fullName evidence="2">Uncharacterized protein</fullName>
    </submittedName>
</protein>
<feature type="compositionally biased region" description="Basic and acidic residues" evidence="1">
    <location>
        <begin position="48"/>
        <end position="63"/>
    </location>
</feature>